<dbReference type="SMART" id="SM00389">
    <property type="entry name" value="HOX"/>
    <property type="match status" value="1"/>
</dbReference>
<dbReference type="PROSITE" id="PS00027">
    <property type="entry name" value="HOMEOBOX_1"/>
    <property type="match status" value="1"/>
</dbReference>
<evidence type="ECO:0000256" key="8">
    <source>
        <dbReference type="PROSITE-ProRule" id="PRU00108"/>
    </source>
</evidence>
<dbReference type="Pfam" id="PF00046">
    <property type="entry name" value="Homeodomain"/>
    <property type="match status" value="1"/>
</dbReference>
<accession>A0AAQ3Q9K6</accession>
<feature type="region of interest" description="Disordered" evidence="11">
    <location>
        <begin position="1"/>
        <end position="20"/>
    </location>
</feature>
<keyword evidence="2 10" id="KW-0805">Transcription regulation</keyword>
<dbReference type="GO" id="GO:0005634">
    <property type="term" value="C:nucleus"/>
    <property type="evidence" value="ECO:0007669"/>
    <property type="project" value="UniProtKB-SubCell"/>
</dbReference>
<evidence type="ECO:0000256" key="4">
    <source>
        <dbReference type="ARBA" id="ARBA00023155"/>
    </source>
</evidence>
<dbReference type="GO" id="GO:0000976">
    <property type="term" value="F:transcription cis-regulatory region binding"/>
    <property type="evidence" value="ECO:0007669"/>
    <property type="project" value="UniProtKB-ARBA"/>
</dbReference>
<evidence type="ECO:0000256" key="10">
    <source>
        <dbReference type="RuleBase" id="RU369038"/>
    </source>
</evidence>
<dbReference type="GO" id="GO:0000981">
    <property type="term" value="F:DNA-binding transcription factor activity, RNA polymerase II-specific"/>
    <property type="evidence" value="ECO:0007669"/>
    <property type="project" value="UniProtKB-UniRule"/>
</dbReference>
<keyword evidence="4 8" id="KW-0371">Homeobox</keyword>
<evidence type="ECO:0000259" key="12">
    <source>
        <dbReference type="PROSITE" id="PS50071"/>
    </source>
</evidence>
<dbReference type="Pfam" id="PF02183">
    <property type="entry name" value="HALZ"/>
    <property type="match status" value="1"/>
</dbReference>
<dbReference type="FunFam" id="1.10.10.60:FF:000144">
    <property type="entry name" value="homeobox-leucine zipper protein ATHB-6-like"/>
    <property type="match status" value="1"/>
</dbReference>
<keyword evidence="3 8" id="KW-0238">DNA-binding</keyword>
<dbReference type="GO" id="GO:0045893">
    <property type="term" value="P:positive regulation of DNA-templated transcription"/>
    <property type="evidence" value="ECO:0007669"/>
    <property type="project" value="TreeGrafter"/>
</dbReference>
<sequence>MKEDCKHKNTMKRLSSNSSKSIEEAAVNLVPVSSVEENEKHDEERNQFLLLDGMEEMESCDEDLCSNYGCSSSLGQKKRRLSVDQVKALEKDFEKENKLDPERKVRLAQELGLRPRQIAIWFQNRRARWKTKQLERDFDALKACHTALKFDVDSLRGEKEALISEVKELKTKLADSAMARIAEDKVVEEEGVGVFKDGNTDSTDSSMVLSSGGGRAYSERIMSHCSSFLFECHRVVELYDKSYLEDESLLSGDEFCGSLFSEEHPPNLSW</sequence>
<comment type="similarity">
    <text evidence="7 10">Belongs to the HD-ZIP homeobox family. Class I subfamily.</text>
</comment>
<dbReference type="SUPFAM" id="SSF46689">
    <property type="entry name" value="Homeodomain-like"/>
    <property type="match status" value="1"/>
</dbReference>
<comment type="subcellular location">
    <subcellularLocation>
        <location evidence="1 8 9">Nucleus</location>
    </subcellularLocation>
</comment>
<evidence type="ECO:0000313" key="13">
    <source>
        <dbReference type="EMBL" id="WOL02759.1"/>
    </source>
</evidence>
<evidence type="ECO:0000256" key="2">
    <source>
        <dbReference type="ARBA" id="ARBA00023015"/>
    </source>
</evidence>
<dbReference type="InterPro" id="IPR001356">
    <property type="entry name" value="HD"/>
</dbReference>
<dbReference type="Gene3D" id="1.10.10.60">
    <property type="entry name" value="Homeodomain-like"/>
    <property type="match status" value="1"/>
</dbReference>
<name>A0AAQ3Q9K6_9LILI</name>
<dbReference type="PANTHER" id="PTHR24326:SF547">
    <property type="entry name" value="HOMEOBOX-LEUCINE ZIPPER PROTEIN ATHB-6"/>
    <property type="match status" value="1"/>
</dbReference>
<reference evidence="13 14" key="1">
    <citation type="submission" date="2023-10" db="EMBL/GenBank/DDBJ databases">
        <title>Chromosome-scale genome assembly provides insights into flower coloration mechanisms of Canna indica.</title>
        <authorList>
            <person name="Li C."/>
        </authorList>
    </citation>
    <scope>NUCLEOTIDE SEQUENCE [LARGE SCALE GENOMIC DNA]</scope>
    <source>
        <tissue evidence="13">Flower</tissue>
    </source>
</reference>
<feature type="DNA-binding region" description="Homeobox" evidence="8">
    <location>
        <begin position="74"/>
        <end position="133"/>
    </location>
</feature>
<keyword evidence="6 8" id="KW-0539">Nucleus</keyword>
<evidence type="ECO:0000313" key="14">
    <source>
        <dbReference type="Proteomes" id="UP001327560"/>
    </source>
</evidence>
<evidence type="ECO:0000256" key="1">
    <source>
        <dbReference type="ARBA" id="ARBA00004123"/>
    </source>
</evidence>
<dbReference type="PROSITE" id="PS50071">
    <property type="entry name" value="HOMEOBOX_2"/>
    <property type="match status" value="1"/>
</dbReference>
<keyword evidence="5 10" id="KW-0804">Transcription</keyword>
<comment type="function">
    <text evidence="10">Transcription factor.</text>
</comment>
<evidence type="ECO:0000256" key="7">
    <source>
        <dbReference type="ARBA" id="ARBA00025748"/>
    </source>
</evidence>
<feature type="domain" description="Homeobox" evidence="12">
    <location>
        <begin position="72"/>
        <end position="132"/>
    </location>
</feature>
<dbReference type="EMBL" id="CP136892">
    <property type="protein sequence ID" value="WOL02759.1"/>
    <property type="molecule type" value="Genomic_DNA"/>
</dbReference>
<dbReference type="PRINTS" id="PR00031">
    <property type="entry name" value="HTHREPRESSR"/>
</dbReference>
<dbReference type="InterPro" id="IPR045224">
    <property type="entry name" value="HDZip_class_I_plant"/>
</dbReference>
<evidence type="ECO:0000256" key="9">
    <source>
        <dbReference type="RuleBase" id="RU000682"/>
    </source>
</evidence>
<dbReference type="InterPro" id="IPR000047">
    <property type="entry name" value="HTH_motif"/>
</dbReference>
<dbReference type="PANTHER" id="PTHR24326">
    <property type="entry name" value="HOMEOBOX-LEUCINE ZIPPER PROTEIN"/>
    <property type="match status" value="1"/>
</dbReference>
<proteinExistence type="inferred from homology"/>
<dbReference type="CDD" id="cd00086">
    <property type="entry name" value="homeodomain"/>
    <property type="match status" value="1"/>
</dbReference>
<keyword evidence="14" id="KW-1185">Reference proteome</keyword>
<dbReference type="AlphaFoldDB" id="A0AAQ3Q9K6"/>
<protein>
    <recommendedName>
        <fullName evidence="10">Homeobox-leucine zipper protein</fullName>
    </recommendedName>
    <alternativeName>
        <fullName evidence="10">HD-ZIP protein</fullName>
    </alternativeName>
    <alternativeName>
        <fullName evidence="10">Homeodomain transcription factor</fullName>
    </alternativeName>
</protein>
<dbReference type="InterPro" id="IPR017970">
    <property type="entry name" value="Homeobox_CS"/>
</dbReference>
<gene>
    <name evidence="13" type="ORF">Cni_G11478</name>
</gene>
<evidence type="ECO:0000256" key="5">
    <source>
        <dbReference type="ARBA" id="ARBA00023163"/>
    </source>
</evidence>
<dbReference type="InterPro" id="IPR009057">
    <property type="entry name" value="Homeodomain-like_sf"/>
</dbReference>
<evidence type="ECO:0000256" key="6">
    <source>
        <dbReference type="ARBA" id="ARBA00023242"/>
    </source>
</evidence>
<evidence type="ECO:0000256" key="11">
    <source>
        <dbReference type="SAM" id="MobiDB-lite"/>
    </source>
</evidence>
<evidence type="ECO:0000256" key="3">
    <source>
        <dbReference type="ARBA" id="ARBA00023125"/>
    </source>
</evidence>
<organism evidence="13 14">
    <name type="scientific">Canna indica</name>
    <name type="common">Indian-shot</name>
    <dbReference type="NCBI Taxonomy" id="4628"/>
    <lineage>
        <taxon>Eukaryota</taxon>
        <taxon>Viridiplantae</taxon>
        <taxon>Streptophyta</taxon>
        <taxon>Embryophyta</taxon>
        <taxon>Tracheophyta</taxon>
        <taxon>Spermatophyta</taxon>
        <taxon>Magnoliopsida</taxon>
        <taxon>Liliopsida</taxon>
        <taxon>Zingiberales</taxon>
        <taxon>Cannaceae</taxon>
        <taxon>Canna</taxon>
    </lineage>
</organism>
<dbReference type="Proteomes" id="UP001327560">
    <property type="component" value="Chromosome 3"/>
</dbReference>
<dbReference type="InterPro" id="IPR003106">
    <property type="entry name" value="Leu_zip_homeo"/>
</dbReference>